<sequence>MKKLLSALILCSVLLSVNVKAHSDHDEISGQQAVSVALKSVKQMTFKDMGFEAGKLDESWKAVSAEQFSVVSIEDGYYVVSGKNGDKTLFFKISNSGRMLDVKTSNAF</sequence>
<accession>A0ABS6MND1</accession>
<feature type="signal peptide" evidence="1">
    <location>
        <begin position="1"/>
        <end position="21"/>
    </location>
</feature>
<comment type="caution">
    <text evidence="2">The sequence shown here is derived from an EMBL/GenBank/DDBJ whole genome shotgun (WGS) entry which is preliminary data.</text>
</comment>
<reference evidence="2 3" key="1">
    <citation type="submission" date="2021-06" db="EMBL/GenBank/DDBJ databases">
        <title>Rheinheimera indica sp. nov., isolated from deep-sea sediment.</title>
        <authorList>
            <person name="Wang Z."/>
            <person name="Zhang X.-Y."/>
        </authorList>
    </citation>
    <scope>NUCLEOTIDE SEQUENCE [LARGE SCALE GENOMIC DNA]</scope>
    <source>
        <strain evidence="2 3">SM2107</strain>
    </source>
</reference>
<name>A0ABS6MND1_9GAMM</name>
<evidence type="ECO:0008006" key="4">
    <source>
        <dbReference type="Google" id="ProtNLM"/>
    </source>
</evidence>
<keyword evidence="3" id="KW-1185">Reference proteome</keyword>
<evidence type="ECO:0000313" key="2">
    <source>
        <dbReference type="EMBL" id="MBV2130310.1"/>
    </source>
</evidence>
<gene>
    <name evidence="2" type="ORF">KQY15_14540</name>
</gene>
<keyword evidence="1" id="KW-0732">Signal</keyword>
<proteinExistence type="predicted"/>
<evidence type="ECO:0000256" key="1">
    <source>
        <dbReference type="SAM" id="SignalP"/>
    </source>
</evidence>
<dbReference type="Proteomes" id="UP000704611">
    <property type="component" value="Unassembled WGS sequence"/>
</dbReference>
<evidence type="ECO:0000313" key="3">
    <source>
        <dbReference type="Proteomes" id="UP000704611"/>
    </source>
</evidence>
<protein>
    <recommendedName>
        <fullName evidence="4">PepSY domain-containing protein</fullName>
    </recommendedName>
</protein>
<dbReference type="InterPro" id="IPR045503">
    <property type="entry name" value="DUF6488"/>
</dbReference>
<organism evidence="2 3">
    <name type="scientific">Arsukibacterium indicum</name>
    <dbReference type="NCBI Taxonomy" id="2848612"/>
    <lineage>
        <taxon>Bacteria</taxon>
        <taxon>Pseudomonadati</taxon>
        <taxon>Pseudomonadota</taxon>
        <taxon>Gammaproteobacteria</taxon>
        <taxon>Chromatiales</taxon>
        <taxon>Chromatiaceae</taxon>
        <taxon>Arsukibacterium</taxon>
    </lineage>
</organism>
<dbReference type="RefSeq" id="WP_217670413.1">
    <property type="nucleotide sequence ID" value="NZ_JAHRID010000007.1"/>
</dbReference>
<dbReference type="EMBL" id="JAHRID010000007">
    <property type="protein sequence ID" value="MBV2130310.1"/>
    <property type="molecule type" value="Genomic_DNA"/>
</dbReference>
<feature type="chain" id="PRO_5047058558" description="PepSY domain-containing protein" evidence="1">
    <location>
        <begin position="22"/>
        <end position="108"/>
    </location>
</feature>
<dbReference type="Pfam" id="PF20098">
    <property type="entry name" value="DUF6488"/>
    <property type="match status" value="1"/>
</dbReference>